<protein>
    <submittedName>
        <fullName evidence="3">Dipicolinate synthase subunit DpsA</fullName>
    </submittedName>
</protein>
<proteinExistence type="predicted"/>
<feature type="domain" description="D-isomer specific 2-hydroxyacid dehydrogenase NAD-binding" evidence="1">
    <location>
        <begin position="148"/>
        <end position="232"/>
    </location>
</feature>
<gene>
    <name evidence="3" type="primary">dpsA</name>
    <name evidence="3" type="ORF">L7E55_02840</name>
</gene>
<comment type="caution">
    <text evidence="3">The sequence shown here is derived from an EMBL/GenBank/DDBJ whole genome shotgun (WGS) entry which is preliminary data.</text>
</comment>
<dbReference type="SUPFAM" id="SSF51735">
    <property type="entry name" value="NAD(P)-binding Rossmann-fold domains"/>
    <property type="match status" value="1"/>
</dbReference>
<dbReference type="NCBIfam" id="TIGR02853">
    <property type="entry name" value="spore_dpaA"/>
    <property type="match status" value="1"/>
</dbReference>
<dbReference type="EMBL" id="JAKOAV010000003">
    <property type="protein sequence ID" value="MDF9407302.1"/>
    <property type="molecule type" value="Genomic_DNA"/>
</dbReference>
<dbReference type="Proteomes" id="UP001154312">
    <property type="component" value="Unassembled WGS sequence"/>
</dbReference>
<evidence type="ECO:0000259" key="1">
    <source>
        <dbReference type="Pfam" id="PF02826"/>
    </source>
</evidence>
<organism evidence="3 4">
    <name type="scientific">Pelotomaculum isophthalicicum JI</name>
    <dbReference type="NCBI Taxonomy" id="947010"/>
    <lineage>
        <taxon>Bacteria</taxon>
        <taxon>Bacillati</taxon>
        <taxon>Bacillota</taxon>
        <taxon>Clostridia</taxon>
        <taxon>Eubacteriales</taxon>
        <taxon>Desulfotomaculaceae</taxon>
        <taxon>Pelotomaculum</taxon>
    </lineage>
</organism>
<evidence type="ECO:0000259" key="2">
    <source>
        <dbReference type="Pfam" id="PF16924"/>
    </source>
</evidence>
<dbReference type="AlphaFoldDB" id="A0A9X4JVF6"/>
<dbReference type="Pfam" id="PF02826">
    <property type="entry name" value="2-Hacid_dh_C"/>
    <property type="match status" value="1"/>
</dbReference>
<keyword evidence="4" id="KW-1185">Reference proteome</keyword>
<dbReference type="NCBIfam" id="NF006162">
    <property type="entry name" value="PRK08306.1"/>
    <property type="match status" value="1"/>
</dbReference>
<reference evidence="3" key="1">
    <citation type="submission" date="2022-02" db="EMBL/GenBank/DDBJ databases">
        <authorList>
            <person name="Leng L."/>
        </authorList>
    </citation>
    <scope>NUCLEOTIDE SEQUENCE</scope>
    <source>
        <strain evidence="3">JI</strain>
    </source>
</reference>
<dbReference type="InterPro" id="IPR006140">
    <property type="entry name" value="D-isomer_DH_NAD-bd"/>
</dbReference>
<dbReference type="Pfam" id="PF16924">
    <property type="entry name" value="DpaA_N"/>
    <property type="match status" value="1"/>
</dbReference>
<accession>A0A9X4JVF6</accession>
<dbReference type="GO" id="GO:0051287">
    <property type="term" value="F:NAD binding"/>
    <property type="evidence" value="ECO:0007669"/>
    <property type="project" value="InterPro"/>
</dbReference>
<evidence type="ECO:0000313" key="4">
    <source>
        <dbReference type="Proteomes" id="UP001154312"/>
    </source>
</evidence>
<dbReference type="Gene3D" id="3.40.50.720">
    <property type="entry name" value="NAD(P)-binding Rossmann-like Domain"/>
    <property type="match status" value="2"/>
</dbReference>
<name>A0A9X4JVF6_9FIRM</name>
<dbReference type="InterPro" id="IPR014215">
    <property type="entry name" value="Dipicolinic_acid_synth_A"/>
</dbReference>
<dbReference type="InterPro" id="IPR031629">
    <property type="entry name" value="DpaA_N"/>
</dbReference>
<evidence type="ECO:0000313" key="3">
    <source>
        <dbReference type="EMBL" id="MDF9407302.1"/>
    </source>
</evidence>
<sequence length="297" mass="31060">MRPNLDGITVAVIGGDARYLDMIEELLASGIRVNVMGLPVKTGTSGVVLSSSLVQCMNGVKAVVLPILGIDDKGFLHCVLSEQTLTLKEEIMATLPADTLVFTGLAGALLKQMTTSLGLRLVELMNLDEVAILNSIPSSEGVVQMAMEMLPITIHGSSAFVIGFGRTGRTLARLLSAMGAQTGVVARKNADLARIVEMNLRPVPFAEMKSCLGEADMIFNTVPAPVLTEDILTGITSGTVIIDLATAPGGTDFHAAERLGIKAVLAPSLPGRVAPKTAGRILAEAITRYLAEEAAGN</sequence>
<feature type="domain" description="Dipicolinate synthase subunit A N-terminal" evidence="2">
    <location>
        <begin position="10"/>
        <end position="125"/>
    </location>
</feature>
<dbReference type="InterPro" id="IPR036291">
    <property type="entry name" value="NAD(P)-bd_dom_sf"/>
</dbReference>
<dbReference type="RefSeq" id="WP_277442508.1">
    <property type="nucleotide sequence ID" value="NZ_JAKOAV010000003.1"/>
</dbReference>